<comment type="similarity">
    <text evidence="6">Belongs to the methyltransferase superfamily. RNA methyltransferase RsmG family.</text>
</comment>
<keyword evidence="2 6" id="KW-0698">rRNA processing</keyword>
<dbReference type="OrthoDB" id="9808773at2"/>
<dbReference type="Pfam" id="PF02527">
    <property type="entry name" value="GidB"/>
    <property type="match status" value="1"/>
</dbReference>
<keyword evidence="5 6" id="KW-0949">S-adenosyl-L-methionine</keyword>
<comment type="subcellular location">
    <subcellularLocation>
        <location evidence="6">Cytoplasm</location>
    </subcellularLocation>
</comment>
<dbReference type="Gene3D" id="3.40.50.150">
    <property type="entry name" value="Vaccinia Virus protein VP39"/>
    <property type="match status" value="1"/>
</dbReference>
<evidence type="ECO:0000256" key="3">
    <source>
        <dbReference type="ARBA" id="ARBA00022603"/>
    </source>
</evidence>
<keyword evidence="1 6" id="KW-0963">Cytoplasm</keyword>
<dbReference type="InterPro" id="IPR029063">
    <property type="entry name" value="SAM-dependent_MTases_sf"/>
</dbReference>
<dbReference type="SUPFAM" id="SSF53335">
    <property type="entry name" value="S-adenosyl-L-methionine-dependent methyltransferases"/>
    <property type="match status" value="1"/>
</dbReference>
<protein>
    <recommendedName>
        <fullName evidence="6">Ribosomal RNA small subunit methyltransferase G</fullName>
        <ecNumber evidence="6">2.1.1.-</ecNumber>
    </recommendedName>
    <alternativeName>
        <fullName evidence="6">16S rRNA 7-methylguanosine methyltransferase</fullName>
        <shortName evidence="6">16S rRNA m7G methyltransferase</shortName>
    </alternativeName>
</protein>
<feature type="binding site" evidence="6">
    <location>
        <position position="82"/>
    </location>
    <ligand>
        <name>S-adenosyl-L-methionine</name>
        <dbReference type="ChEBI" id="CHEBI:59789"/>
    </ligand>
</feature>
<sequence length="226" mass="25089">MNEHTDAELEESPLLEEILGDALPQMRLFHVKLSQEGEERGLIGPRDVNIIWERHILNSAAVVPFIKAELQQRRFKSVADLGSGGGFPGIVAAACLPDCSFTLIEPMERRVTWLRECVQELNLNNVAVLRSRSEQVIQEVQHRHSMHLFDVVTCRAVAPMTKLAGWTLPLLRSGGRLIALKGKSAPAEIKKAHQQIKAFGGVDAQVRQAEVGTGLEPTNLVLIRKR</sequence>
<dbReference type="GO" id="GO:0070043">
    <property type="term" value="F:rRNA (guanine-N7-)-methyltransferase activity"/>
    <property type="evidence" value="ECO:0007669"/>
    <property type="project" value="UniProtKB-UniRule"/>
</dbReference>
<evidence type="ECO:0000256" key="5">
    <source>
        <dbReference type="ARBA" id="ARBA00022691"/>
    </source>
</evidence>
<dbReference type="HAMAP" id="MF_00074">
    <property type="entry name" value="16SrRNA_methyltr_G"/>
    <property type="match status" value="1"/>
</dbReference>
<comment type="function">
    <text evidence="6">Specifically methylates the N7 position of a guanine in 16S rRNA.</text>
</comment>
<accession>A0A086BPE4</accession>
<dbReference type="GO" id="GO:0005829">
    <property type="term" value="C:cytosol"/>
    <property type="evidence" value="ECO:0007669"/>
    <property type="project" value="TreeGrafter"/>
</dbReference>
<feature type="binding site" evidence="6">
    <location>
        <position position="155"/>
    </location>
    <ligand>
        <name>S-adenosyl-L-methionine</name>
        <dbReference type="ChEBI" id="CHEBI:59789"/>
    </ligand>
</feature>
<dbReference type="Proteomes" id="UP000028730">
    <property type="component" value="Unassembled WGS sequence"/>
</dbReference>
<comment type="caution">
    <text evidence="6">Lacks conserved residue(s) required for the propagation of feature annotation.</text>
</comment>
<comment type="caution">
    <text evidence="7">The sequence shown here is derived from an EMBL/GenBank/DDBJ whole genome shotgun (WGS) entry which is preliminary data.</text>
</comment>
<evidence type="ECO:0000256" key="4">
    <source>
        <dbReference type="ARBA" id="ARBA00022679"/>
    </source>
</evidence>
<gene>
    <name evidence="6" type="primary">rsmG</name>
    <name evidence="7" type="ORF">BBOMB_1210</name>
</gene>
<keyword evidence="3 6" id="KW-0489">Methyltransferase</keyword>
<name>A0A086BPE4_9BIFI</name>
<dbReference type="PANTHER" id="PTHR31760:SF0">
    <property type="entry name" value="S-ADENOSYL-L-METHIONINE-DEPENDENT METHYLTRANSFERASES SUPERFAMILY PROTEIN"/>
    <property type="match status" value="1"/>
</dbReference>
<organism evidence="7 8">
    <name type="scientific">Bifidobacterium bombi DSM 19703</name>
    <dbReference type="NCBI Taxonomy" id="1341695"/>
    <lineage>
        <taxon>Bacteria</taxon>
        <taxon>Bacillati</taxon>
        <taxon>Actinomycetota</taxon>
        <taxon>Actinomycetes</taxon>
        <taxon>Bifidobacteriales</taxon>
        <taxon>Bifidobacteriaceae</taxon>
        <taxon>Bifidobacterium</taxon>
    </lineage>
</organism>
<dbReference type="PIRSF" id="PIRSF003078">
    <property type="entry name" value="GidB"/>
    <property type="match status" value="1"/>
</dbReference>
<dbReference type="InterPro" id="IPR003682">
    <property type="entry name" value="rRNA_ssu_MeTfrase_G"/>
</dbReference>
<dbReference type="AlphaFoldDB" id="A0A086BPE4"/>
<dbReference type="EC" id="2.1.1.-" evidence="6"/>
<dbReference type="NCBIfam" id="TIGR00138">
    <property type="entry name" value="rsmG_gidB"/>
    <property type="match status" value="1"/>
</dbReference>
<evidence type="ECO:0000313" key="8">
    <source>
        <dbReference type="Proteomes" id="UP000028730"/>
    </source>
</evidence>
<feature type="binding site" evidence="6">
    <location>
        <position position="87"/>
    </location>
    <ligand>
        <name>S-adenosyl-L-methionine</name>
        <dbReference type="ChEBI" id="CHEBI:59789"/>
    </ligand>
</feature>
<keyword evidence="8" id="KW-1185">Reference proteome</keyword>
<reference evidence="7 8" key="1">
    <citation type="journal article" date="2014" name="Appl. Environ. Microbiol.">
        <title>Genomic encyclopedia of type strains of the genus Bifidobacterium.</title>
        <authorList>
            <person name="Milani C."/>
            <person name="Lugli G.A."/>
            <person name="Duranti S."/>
            <person name="Turroni F."/>
            <person name="Bottacini F."/>
            <person name="Mangifesta M."/>
            <person name="Sanchez B."/>
            <person name="Viappiani A."/>
            <person name="Mancabelli L."/>
            <person name="Taminiau B."/>
            <person name="Delcenserie V."/>
            <person name="Barrangou R."/>
            <person name="Margolles A."/>
            <person name="van Sinderen D."/>
            <person name="Ventura M."/>
        </authorList>
    </citation>
    <scope>NUCLEOTIDE SEQUENCE [LARGE SCALE GENOMIC DNA]</scope>
    <source>
        <strain evidence="7 8">DSM 19703</strain>
    </source>
</reference>
<keyword evidence="4 6" id="KW-0808">Transferase</keyword>
<dbReference type="RefSeq" id="WP_044087484.1">
    <property type="nucleotide sequence ID" value="NZ_ATLK01000001.1"/>
</dbReference>
<dbReference type="CDD" id="cd02440">
    <property type="entry name" value="AdoMet_MTases"/>
    <property type="match status" value="1"/>
</dbReference>
<evidence type="ECO:0000256" key="1">
    <source>
        <dbReference type="ARBA" id="ARBA00022490"/>
    </source>
</evidence>
<dbReference type="eggNOG" id="COG0357">
    <property type="taxonomic scope" value="Bacteria"/>
</dbReference>
<dbReference type="EMBL" id="ATLK01000001">
    <property type="protein sequence ID" value="KFF31808.1"/>
    <property type="molecule type" value="Genomic_DNA"/>
</dbReference>
<feature type="binding site" evidence="6">
    <location>
        <begin position="133"/>
        <end position="134"/>
    </location>
    <ligand>
        <name>S-adenosyl-L-methionine</name>
        <dbReference type="ChEBI" id="CHEBI:59789"/>
    </ligand>
</feature>
<evidence type="ECO:0000256" key="6">
    <source>
        <dbReference type="HAMAP-Rule" id="MF_00074"/>
    </source>
</evidence>
<evidence type="ECO:0000256" key="2">
    <source>
        <dbReference type="ARBA" id="ARBA00022552"/>
    </source>
</evidence>
<dbReference type="STRING" id="1341695.BBOMB_1210"/>
<proteinExistence type="inferred from homology"/>
<evidence type="ECO:0000313" key="7">
    <source>
        <dbReference type="EMBL" id="KFF31808.1"/>
    </source>
</evidence>
<dbReference type="PANTHER" id="PTHR31760">
    <property type="entry name" value="S-ADENOSYL-L-METHIONINE-DEPENDENT METHYLTRANSFERASES SUPERFAMILY PROTEIN"/>
    <property type="match status" value="1"/>
</dbReference>